<dbReference type="EMBL" id="BJFL01000011">
    <property type="protein sequence ID" value="GDY30977.1"/>
    <property type="molecule type" value="Genomic_DNA"/>
</dbReference>
<evidence type="ECO:0000313" key="2">
    <source>
        <dbReference type="Proteomes" id="UP000298860"/>
    </source>
</evidence>
<reference evidence="2" key="1">
    <citation type="submission" date="2019-04" db="EMBL/GenBank/DDBJ databases">
        <title>Draft genome sequence of Pseudonocardiaceae bacterium SL3-2-4.</title>
        <authorList>
            <person name="Ningsih F."/>
            <person name="Yokota A."/>
            <person name="Sakai Y."/>
            <person name="Nanatani K."/>
            <person name="Yabe S."/>
            <person name="Oetari A."/>
            <person name="Sjamsuridzal W."/>
        </authorList>
    </citation>
    <scope>NUCLEOTIDE SEQUENCE [LARGE SCALE GENOMIC DNA]</scope>
    <source>
        <strain evidence="2">SL3-2-4</strain>
    </source>
</reference>
<evidence type="ECO:0000313" key="1">
    <source>
        <dbReference type="EMBL" id="GDY30977.1"/>
    </source>
</evidence>
<gene>
    <name evidence="1" type="ORF">GTS_26100</name>
</gene>
<dbReference type="Proteomes" id="UP000298860">
    <property type="component" value="Unassembled WGS sequence"/>
</dbReference>
<comment type="caution">
    <text evidence="1">The sequence shown here is derived from an EMBL/GenBank/DDBJ whole genome shotgun (WGS) entry which is preliminary data.</text>
</comment>
<proteinExistence type="predicted"/>
<name>A0A4D4JAK1_9PSEU</name>
<accession>A0A4D4JAK1</accession>
<protein>
    <submittedName>
        <fullName evidence="1">Uncharacterized protein</fullName>
    </submittedName>
</protein>
<organism evidence="1 2">
    <name type="scientific">Gandjariella thermophila</name>
    <dbReference type="NCBI Taxonomy" id="1931992"/>
    <lineage>
        <taxon>Bacteria</taxon>
        <taxon>Bacillati</taxon>
        <taxon>Actinomycetota</taxon>
        <taxon>Actinomycetes</taxon>
        <taxon>Pseudonocardiales</taxon>
        <taxon>Pseudonocardiaceae</taxon>
        <taxon>Gandjariella</taxon>
    </lineage>
</organism>
<keyword evidence="2" id="KW-1185">Reference proteome</keyword>
<sequence>MHDYASSINVIVPDSRLPTDADLAGAGAQRPAIFRSRARMVPATRTARPIIAWEV</sequence>
<dbReference type="AlphaFoldDB" id="A0A4D4JAK1"/>